<evidence type="ECO:0000259" key="8">
    <source>
        <dbReference type="Pfam" id="PF00909"/>
    </source>
</evidence>
<dbReference type="InterPro" id="IPR029020">
    <property type="entry name" value="Ammonium/urea_transptr"/>
</dbReference>
<name>A0AAW0GNK7_9APHY</name>
<gene>
    <name evidence="9" type="ORF">QCA50_001417</name>
</gene>
<feature type="transmembrane region" description="Helical" evidence="7">
    <location>
        <begin position="114"/>
        <end position="136"/>
    </location>
</feature>
<comment type="caution">
    <text evidence="9">The sequence shown here is derived from an EMBL/GenBank/DDBJ whole genome shotgun (WGS) entry which is preliminary data.</text>
</comment>
<feature type="transmembrane region" description="Helical" evidence="7">
    <location>
        <begin position="74"/>
        <end position="94"/>
    </location>
</feature>
<dbReference type="InterPro" id="IPR024041">
    <property type="entry name" value="NH4_transpt_AmtB-like_dom"/>
</dbReference>
<dbReference type="InterPro" id="IPR001905">
    <property type="entry name" value="Ammonium_transpt"/>
</dbReference>
<feature type="region of interest" description="Disordered" evidence="6">
    <location>
        <begin position="188"/>
        <end position="249"/>
    </location>
</feature>
<evidence type="ECO:0000313" key="9">
    <source>
        <dbReference type="EMBL" id="KAK7694237.1"/>
    </source>
</evidence>
<keyword evidence="10" id="KW-1185">Reference proteome</keyword>
<comment type="subcellular location">
    <subcellularLocation>
        <location evidence="1">Membrane</location>
        <topology evidence="1">Multi-pass membrane protein</topology>
    </subcellularLocation>
</comment>
<sequence>MVCPGLQIERKVSMVGFCSGTIAGLVAATPASGYIPTWAAVVLGITVGTLSNYGTKLKFFLRIDDALDLGAEHAIGGIIGLLFNGLFADTSLIALDNVNTSVPGGWIEHNWKQLYIQIAYICAAVAYTFVVTAILAKGLDMIPLLRLRSTAEEEALGMDDIQIGEFANDYVEVRRDYTDWTPAYDGAVPVTPTAAGDRHGKPEISASRDGISKGPQVNGNGTTNGGANGGLPPISEKPGEVEESDIVTP</sequence>
<dbReference type="GO" id="GO:0008519">
    <property type="term" value="F:ammonium channel activity"/>
    <property type="evidence" value="ECO:0007669"/>
    <property type="project" value="InterPro"/>
</dbReference>
<feature type="transmembrane region" description="Helical" evidence="7">
    <location>
        <begin position="35"/>
        <end position="53"/>
    </location>
</feature>
<protein>
    <recommendedName>
        <fullName evidence="8">Ammonium transporter AmtB-like domain-containing protein</fullName>
    </recommendedName>
</protein>
<dbReference type="GO" id="GO:0005886">
    <property type="term" value="C:plasma membrane"/>
    <property type="evidence" value="ECO:0007669"/>
    <property type="project" value="TreeGrafter"/>
</dbReference>
<dbReference type="EMBL" id="JASBNA010000002">
    <property type="protein sequence ID" value="KAK7694237.1"/>
    <property type="molecule type" value="Genomic_DNA"/>
</dbReference>
<dbReference type="SUPFAM" id="SSF111352">
    <property type="entry name" value="Ammonium transporter"/>
    <property type="match status" value="1"/>
</dbReference>
<dbReference type="Pfam" id="PF00909">
    <property type="entry name" value="Ammonium_transp"/>
    <property type="match status" value="1"/>
</dbReference>
<keyword evidence="4 7" id="KW-1133">Transmembrane helix</keyword>
<organism evidence="9 10">
    <name type="scientific">Cerrena zonata</name>
    <dbReference type="NCBI Taxonomy" id="2478898"/>
    <lineage>
        <taxon>Eukaryota</taxon>
        <taxon>Fungi</taxon>
        <taxon>Dikarya</taxon>
        <taxon>Basidiomycota</taxon>
        <taxon>Agaricomycotina</taxon>
        <taxon>Agaricomycetes</taxon>
        <taxon>Polyporales</taxon>
        <taxon>Cerrenaceae</taxon>
        <taxon>Cerrena</taxon>
    </lineage>
</organism>
<reference evidence="9 10" key="1">
    <citation type="submission" date="2022-09" db="EMBL/GenBank/DDBJ databases">
        <authorList>
            <person name="Palmer J.M."/>
        </authorList>
    </citation>
    <scope>NUCLEOTIDE SEQUENCE [LARGE SCALE GENOMIC DNA]</scope>
    <source>
        <strain evidence="9 10">DSM 7382</strain>
    </source>
</reference>
<evidence type="ECO:0000256" key="3">
    <source>
        <dbReference type="ARBA" id="ARBA00022692"/>
    </source>
</evidence>
<evidence type="ECO:0000256" key="2">
    <source>
        <dbReference type="ARBA" id="ARBA00005887"/>
    </source>
</evidence>
<keyword evidence="3 7" id="KW-0812">Transmembrane</keyword>
<evidence type="ECO:0000256" key="1">
    <source>
        <dbReference type="ARBA" id="ARBA00004141"/>
    </source>
</evidence>
<feature type="transmembrane region" description="Helical" evidence="7">
    <location>
        <begin position="12"/>
        <end position="29"/>
    </location>
</feature>
<proteinExistence type="inferred from homology"/>
<feature type="domain" description="Ammonium transporter AmtB-like" evidence="8">
    <location>
        <begin position="10"/>
        <end position="167"/>
    </location>
</feature>
<keyword evidence="5 7" id="KW-0472">Membrane</keyword>
<dbReference type="Proteomes" id="UP001385951">
    <property type="component" value="Unassembled WGS sequence"/>
</dbReference>
<accession>A0AAW0GNK7</accession>
<dbReference type="AlphaFoldDB" id="A0AAW0GNK7"/>
<evidence type="ECO:0000313" key="10">
    <source>
        <dbReference type="Proteomes" id="UP001385951"/>
    </source>
</evidence>
<evidence type="ECO:0000256" key="5">
    <source>
        <dbReference type="ARBA" id="ARBA00023136"/>
    </source>
</evidence>
<comment type="similarity">
    <text evidence="2">Belongs to the ammonia transporter channel (TC 1.A.11.2) family.</text>
</comment>
<dbReference type="PANTHER" id="PTHR43029:SF4">
    <property type="entry name" value="AMMONIUM TRANSPORTER MEP1-RELATED"/>
    <property type="match status" value="1"/>
</dbReference>
<dbReference type="Gene3D" id="1.10.3430.10">
    <property type="entry name" value="Ammonium transporter AmtB like domains"/>
    <property type="match status" value="1"/>
</dbReference>
<dbReference type="PANTHER" id="PTHR43029">
    <property type="entry name" value="AMMONIUM TRANSPORTER MEP2"/>
    <property type="match status" value="1"/>
</dbReference>
<evidence type="ECO:0000256" key="4">
    <source>
        <dbReference type="ARBA" id="ARBA00022989"/>
    </source>
</evidence>
<evidence type="ECO:0000256" key="6">
    <source>
        <dbReference type="SAM" id="MobiDB-lite"/>
    </source>
</evidence>
<evidence type="ECO:0000256" key="7">
    <source>
        <dbReference type="SAM" id="Phobius"/>
    </source>
</evidence>